<accession>A0A0F9Q6M6</accession>
<dbReference type="AlphaFoldDB" id="A0A0F9Q6M6"/>
<proteinExistence type="predicted"/>
<protein>
    <submittedName>
        <fullName evidence="1">Uncharacterized protein</fullName>
    </submittedName>
</protein>
<reference evidence="1" key="1">
    <citation type="journal article" date="2015" name="Nature">
        <title>Complex archaea that bridge the gap between prokaryotes and eukaryotes.</title>
        <authorList>
            <person name="Spang A."/>
            <person name="Saw J.H."/>
            <person name="Jorgensen S.L."/>
            <person name="Zaremba-Niedzwiedzka K."/>
            <person name="Martijn J."/>
            <person name="Lind A.E."/>
            <person name="van Eijk R."/>
            <person name="Schleper C."/>
            <person name="Guy L."/>
            <person name="Ettema T.J."/>
        </authorList>
    </citation>
    <scope>NUCLEOTIDE SEQUENCE</scope>
</reference>
<gene>
    <name evidence="1" type="ORF">LCGC14_1052400</name>
</gene>
<dbReference type="EMBL" id="LAZR01004409">
    <property type="protein sequence ID" value="KKN08871.1"/>
    <property type="molecule type" value="Genomic_DNA"/>
</dbReference>
<evidence type="ECO:0000313" key="1">
    <source>
        <dbReference type="EMBL" id="KKN08871.1"/>
    </source>
</evidence>
<sequence length="40" mass="4839">MDNIDNLCEAAYEIWIIAKAIWLEIIENFIIQESRPFLWL</sequence>
<comment type="caution">
    <text evidence="1">The sequence shown here is derived from an EMBL/GenBank/DDBJ whole genome shotgun (WGS) entry which is preliminary data.</text>
</comment>
<organism evidence="1">
    <name type="scientific">marine sediment metagenome</name>
    <dbReference type="NCBI Taxonomy" id="412755"/>
    <lineage>
        <taxon>unclassified sequences</taxon>
        <taxon>metagenomes</taxon>
        <taxon>ecological metagenomes</taxon>
    </lineage>
</organism>
<name>A0A0F9Q6M6_9ZZZZ</name>